<sequence length="161" mass="18753">MQLRAKSKKGRFAWVNRKIFERLASKEEKRKPESYFNRNRGVTSAIAGAGIAGYPVVKNEIDRANHLNAVNERECLDAKDRNIRYWYSQAQSNAIRGQMDGMNEELGLTADKKNWTQFQRELREGHANKIRFASLHRRDAYFHLSEQDFISEAGANNFRKM</sequence>
<dbReference type="GeneID" id="88813333"/>
<proteinExistence type="predicted"/>
<geneLocation type="plasmid" evidence="1 2">
    <name>p1</name>
</geneLocation>
<dbReference type="RefSeq" id="WP_029343393.1">
    <property type="nucleotide sequence ID" value="NZ_CP075898.1"/>
</dbReference>
<dbReference type="EMBL" id="CP075898">
    <property type="protein sequence ID" value="QWB31876.1"/>
    <property type="molecule type" value="Genomic_DNA"/>
</dbReference>
<name>A0ABX8GET2_EXIAC</name>
<protein>
    <submittedName>
        <fullName evidence="1">Uncharacterized protein</fullName>
    </submittedName>
</protein>
<keyword evidence="1" id="KW-0614">Plasmid</keyword>
<gene>
    <name evidence="1" type="ORF">KKI46_16655</name>
</gene>
<organism evidence="1 2">
    <name type="scientific">Exiguobacterium acetylicum</name>
    <name type="common">Brevibacterium acetylicum</name>
    <dbReference type="NCBI Taxonomy" id="41170"/>
    <lineage>
        <taxon>Bacteria</taxon>
        <taxon>Bacillati</taxon>
        <taxon>Bacillota</taxon>
        <taxon>Bacilli</taxon>
        <taxon>Bacillales</taxon>
        <taxon>Bacillales Family XII. Incertae Sedis</taxon>
        <taxon>Exiguobacterium</taxon>
    </lineage>
</organism>
<evidence type="ECO:0000313" key="1">
    <source>
        <dbReference type="EMBL" id="QWB31876.1"/>
    </source>
</evidence>
<accession>A0ABX8GET2</accession>
<keyword evidence="2" id="KW-1185">Reference proteome</keyword>
<dbReference type="Proteomes" id="UP000679498">
    <property type="component" value="Plasmid p1"/>
</dbReference>
<evidence type="ECO:0000313" key="2">
    <source>
        <dbReference type="Proteomes" id="UP000679498"/>
    </source>
</evidence>
<reference evidence="1 2" key="1">
    <citation type="submission" date="2021-05" db="EMBL/GenBank/DDBJ databases">
        <title>Biocontrol using Exiguobacterium acetylicum SI17 against litchi downy blight caused by Peronophythora litchii.</title>
        <authorList>
            <person name="Zheng L."/>
        </authorList>
    </citation>
    <scope>NUCLEOTIDE SEQUENCE [LARGE SCALE GENOMIC DNA]</scope>
    <source>
        <strain evidence="1 2">SI17</strain>
        <plasmid evidence="1 2">p1</plasmid>
    </source>
</reference>